<accession>A0A517QSB1</accession>
<dbReference type="PANTHER" id="PTHR21367:SF1">
    <property type="entry name" value="ARGINYL-TRNA--PROTEIN TRANSFERASE 1"/>
    <property type="match status" value="1"/>
</dbReference>
<dbReference type="InterPro" id="IPR017138">
    <property type="entry name" value="Asp_Glu_LeuTrfase"/>
</dbReference>
<evidence type="ECO:0000313" key="8">
    <source>
        <dbReference type="Proteomes" id="UP000315724"/>
    </source>
</evidence>
<dbReference type="GO" id="GO:0005737">
    <property type="term" value="C:cytoplasm"/>
    <property type="evidence" value="ECO:0007669"/>
    <property type="project" value="UniProtKB-SubCell"/>
</dbReference>
<dbReference type="PANTHER" id="PTHR21367">
    <property type="entry name" value="ARGININE-TRNA-PROTEIN TRANSFERASE 1"/>
    <property type="match status" value="1"/>
</dbReference>
<keyword evidence="2 4" id="KW-0808">Transferase</keyword>
<evidence type="ECO:0000256" key="4">
    <source>
        <dbReference type="HAMAP-Rule" id="MF_00689"/>
    </source>
</evidence>
<protein>
    <recommendedName>
        <fullName evidence="4">Aspartate/glutamate leucyltransferase</fullName>
        <ecNumber evidence="4">2.3.2.29</ecNumber>
    </recommendedName>
</protein>
<keyword evidence="1 4" id="KW-0963">Cytoplasm</keyword>
<evidence type="ECO:0000256" key="1">
    <source>
        <dbReference type="ARBA" id="ARBA00022490"/>
    </source>
</evidence>
<keyword evidence="3 4" id="KW-0012">Acyltransferase</keyword>
<dbReference type="NCBIfam" id="NF002344">
    <property type="entry name" value="PRK01305.2-1"/>
    <property type="match status" value="1"/>
</dbReference>
<evidence type="ECO:0000259" key="6">
    <source>
        <dbReference type="Pfam" id="PF04377"/>
    </source>
</evidence>
<dbReference type="Pfam" id="PF04377">
    <property type="entry name" value="ATE_C"/>
    <property type="match status" value="1"/>
</dbReference>
<dbReference type="HAMAP" id="MF_00689">
    <property type="entry name" value="Bpt"/>
    <property type="match status" value="1"/>
</dbReference>
<dbReference type="OrthoDB" id="9782022at2"/>
<dbReference type="GO" id="GO:0071596">
    <property type="term" value="P:ubiquitin-dependent protein catabolic process via the N-end rule pathway"/>
    <property type="evidence" value="ECO:0007669"/>
    <property type="project" value="InterPro"/>
</dbReference>
<feature type="domain" description="N-end aminoacyl transferase N-terminal" evidence="5">
    <location>
        <begin position="19"/>
        <end position="87"/>
    </location>
</feature>
<dbReference type="AlphaFoldDB" id="A0A517QSB1"/>
<dbReference type="EMBL" id="CP036267">
    <property type="protein sequence ID" value="QDT34529.1"/>
    <property type="molecule type" value="Genomic_DNA"/>
</dbReference>
<gene>
    <name evidence="4" type="primary">bpt</name>
    <name evidence="7" type="ORF">Mal48_37910</name>
</gene>
<keyword evidence="8" id="KW-1185">Reference proteome</keyword>
<comment type="catalytic activity">
    <reaction evidence="4">
        <text>N-terminal L-glutamyl-[protein] + L-leucyl-tRNA(Leu) = N-terminal L-leucyl-L-glutamyl-[protein] + tRNA(Leu) + H(+)</text>
        <dbReference type="Rhea" id="RHEA:50412"/>
        <dbReference type="Rhea" id="RHEA-COMP:9613"/>
        <dbReference type="Rhea" id="RHEA-COMP:9622"/>
        <dbReference type="Rhea" id="RHEA-COMP:12664"/>
        <dbReference type="Rhea" id="RHEA-COMP:12668"/>
        <dbReference type="ChEBI" id="CHEBI:15378"/>
        <dbReference type="ChEBI" id="CHEBI:64721"/>
        <dbReference type="ChEBI" id="CHEBI:78442"/>
        <dbReference type="ChEBI" id="CHEBI:78494"/>
        <dbReference type="ChEBI" id="CHEBI:133041"/>
        <dbReference type="EC" id="2.3.2.29"/>
    </reaction>
</comment>
<dbReference type="KEGG" id="tpol:Mal48_37910"/>
<dbReference type="InterPro" id="IPR016181">
    <property type="entry name" value="Acyl_CoA_acyltransferase"/>
</dbReference>
<dbReference type="RefSeq" id="WP_145202609.1">
    <property type="nucleotide sequence ID" value="NZ_CP036267.1"/>
</dbReference>
<dbReference type="SUPFAM" id="SSF55729">
    <property type="entry name" value="Acyl-CoA N-acyltransferases (Nat)"/>
    <property type="match status" value="1"/>
</dbReference>
<dbReference type="InterPro" id="IPR030700">
    <property type="entry name" value="N-end_Aminoacyl_Trfase"/>
</dbReference>
<name>A0A517QSB1_9PLAN</name>
<evidence type="ECO:0000313" key="7">
    <source>
        <dbReference type="EMBL" id="QDT34529.1"/>
    </source>
</evidence>
<sequence>MERQNLPEEALRITESPRPCSYIPSETASLEYRLFHSLEPSEVEFLLERGWRRFGSHLFRPACENCSQCVPIRVDVENFQPTKSQRKAKRRNEHITVSLHEPGLTQQHLDLYNRWHVDMTDRRGWKLQQSSPQDYAEGFLSGDFPSLHELRYFDGKSLVGVGLIDLLPHSISSAYFYHDPDWRSLSPGTFSMICEIEFAQRLGLKHLYLGYWIDECPSMEYKNRFYPSETLVGYPADEKRPIWKPYAG</sequence>
<dbReference type="Proteomes" id="UP000315724">
    <property type="component" value="Chromosome"/>
</dbReference>
<comment type="similarity">
    <text evidence="4">Belongs to the R-transferase family. Bpt subfamily.</text>
</comment>
<dbReference type="InterPro" id="IPR007472">
    <property type="entry name" value="N-end_Aminoacyl_Trfase_C"/>
</dbReference>
<dbReference type="InterPro" id="IPR007471">
    <property type="entry name" value="N-end_Aminoacyl_Trfase_N"/>
</dbReference>
<proteinExistence type="inferred from homology"/>
<organism evidence="7 8">
    <name type="scientific">Thalassoglobus polymorphus</name>
    <dbReference type="NCBI Taxonomy" id="2527994"/>
    <lineage>
        <taxon>Bacteria</taxon>
        <taxon>Pseudomonadati</taxon>
        <taxon>Planctomycetota</taxon>
        <taxon>Planctomycetia</taxon>
        <taxon>Planctomycetales</taxon>
        <taxon>Planctomycetaceae</taxon>
        <taxon>Thalassoglobus</taxon>
    </lineage>
</organism>
<dbReference type="PIRSF" id="PIRSF037208">
    <property type="entry name" value="ATE_pro_prd"/>
    <property type="match status" value="1"/>
</dbReference>
<evidence type="ECO:0000256" key="3">
    <source>
        <dbReference type="ARBA" id="ARBA00023315"/>
    </source>
</evidence>
<dbReference type="Pfam" id="PF04376">
    <property type="entry name" value="ATE_N"/>
    <property type="match status" value="1"/>
</dbReference>
<evidence type="ECO:0000256" key="2">
    <source>
        <dbReference type="ARBA" id="ARBA00022679"/>
    </source>
</evidence>
<dbReference type="EC" id="2.3.2.29" evidence="4"/>
<reference evidence="7 8" key="1">
    <citation type="submission" date="2019-02" db="EMBL/GenBank/DDBJ databases">
        <title>Deep-cultivation of Planctomycetes and their phenomic and genomic characterization uncovers novel biology.</title>
        <authorList>
            <person name="Wiegand S."/>
            <person name="Jogler M."/>
            <person name="Boedeker C."/>
            <person name="Pinto D."/>
            <person name="Vollmers J."/>
            <person name="Rivas-Marin E."/>
            <person name="Kohn T."/>
            <person name="Peeters S.H."/>
            <person name="Heuer A."/>
            <person name="Rast P."/>
            <person name="Oberbeckmann S."/>
            <person name="Bunk B."/>
            <person name="Jeske O."/>
            <person name="Meyerdierks A."/>
            <person name="Storesund J.E."/>
            <person name="Kallscheuer N."/>
            <person name="Luecker S."/>
            <person name="Lage O.M."/>
            <person name="Pohl T."/>
            <person name="Merkel B.J."/>
            <person name="Hornburger P."/>
            <person name="Mueller R.-W."/>
            <person name="Bruemmer F."/>
            <person name="Labrenz M."/>
            <person name="Spormann A.M."/>
            <person name="Op den Camp H."/>
            <person name="Overmann J."/>
            <person name="Amann R."/>
            <person name="Jetten M.S.M."/>
            <person name="Mascher T."/>
            <person name="Medema M.H."/>
            <person name="Devos D.P."/>
            <person name="Kaster A.-K."/>
            <person name="Ovreas L."/>
            <person name="Rohde M."/>
            <person name="Galperin M.Y."/>
            <person name="Jogler C."/>
        </authorList>
    </citation>
    <scope>NUCLEOTIDE SEQUENCE [LARGE SCALE GENOMIC DNA]</scope>
    <source>
        <strain evidence="7 8">Mal48</strain>
    </source>
</reference>
<comment type="function">
    <text evidence="4">Functions in the N-end rule pathway of protein degradation where it conjugates Leu from its aminoacyl-tRNA to the N-termini of proteins containing an N-terminal aspartate or glutamate.</text>
</comment>
<dbReference type="GO" id="GO:0008914">
    <property type="term" value="F:leucyl-tRNA--protein transferase activity"/>
    <property type="evidence" value="ECO:0007669"/>
    <property type="project" value="UniProtKB-UniRule"/>
</dbReference>
<comment type="subcellular location">
    <subcellularLocation>
        <location evidence="4">Cytoplasm</location>
    </subcellularLocation>
</comment>
<comment type="catalytic activity">
    <reaction evidence="4">
        <text>N-terminal L-aspartyl-[protein] + L-leucyl-tRNA(Leu) = N-terminal L-leucyl-L-aspartyl-[protein] + tRNA(Leu) + H(+)</text>
        <dbReference type="Rhea" id="RHEA:50420"/>
        <dbReference type="Rhea" id="RHEA-COMP:9613"/>
        <dbReference type="Rhea" id="RHEA-COMP:9622"/>
        <dbReference type="Rhea" id="RHEA-COMP:12669"/>
        <dbReference type="Rhea" id="RHEA-COMP:12674"/>
        <dbReference type="ChEBI" id="CHEBI:15378"/>
        <dbReference type="ChEBI" id="CHEBI:64720"/>
        <dbReference type="ChEBI" id="CHEBI:78442"/>
        <dbReference type="ChEBI" id="CHEBI:78494"/>
        <dbReference type="ChEBI" id="CHEBI:133042"/>
        <dbReference type="EC" id="2.3.2.29"/>
    </reaction>
</comment>
<evidence type="ECO:0000259" key="5">
    <source>
        <dbReference type="Pfam" id="PF04376"/>
    </source>
</evidence>
<dbReference type="NCBIfam" id="NF002346">
    <property type="entry name" value="PRK01305.2-3"/>
    <property type="match status" value="1"/>
</dbReference>
<dbReference type="GO" id="GO:0004057">
    <property type="term" value="F:arginyl-tRNA--protein transferase activity"/>
    <property type="evidence" value="ECO:0007669"/>
    <property type="project" value="InterPro"/>
</dbReference>
<feature type="domain" description="N-end rule aminoacyl transferase C-terminal" evidence="6">
    <location>
        <begin position="108"/>
        <end position="231"/>
    </location>
</feature>